<feature type="domain" description="CNNM transmembrane" evidence="11">
    <location>
        <begin position="1"/>
        <end position="190"/>
    </location>
</feature>
<dbReference type="GO" id="GO:0005886">
    <property type="term" value="C:plasma membrane"/>
    <property type="evidence" value="ECO:0007669"/>
    <property type="project" value="UniProtKB-SubCell"/>
</dbReference>
<evidence type="ECO:0000313" key="13">
    <source>
        <dbReference type="Proteomes" id="UP001150924"/>
    </source>
</evidence>
<keyword evidence="5 9" id="KW-1133">Transmembrane helix</keyword>
<dbReference type="InterPro" id="IPR044751">
    <property type="entry name" value="Ion_transp-like_CBS"/>
</dbReference>
<dbReference type="SUPFAM" id="SSF54631">
    <property type="entry name" value="CBS-domain pair"/>
    <property type="match status" value="1"/>
</dbReference>
<dbReference type="Pfam" id="PF03471">
    <property type="entry name" value="CorC_HlyC"/>
    <property type="match status" value="1"/>
</dbReference>
<evidence type="ECO:0000259" key="10">
    <source>
        <dbReference type="PROSITE" id="PS51371"/>
    </source>
</evidence>
<comment type="caution">
    <text evidence="12">The sequence shown here is derived from an EMBL/GenBank/DDBJ whole genome shotgun (WGS) entry which is preliminary data.</text>
</comment>
<dbReference type="SUPFAM" id="SSF56176">
    <property type="entry name" value="FAD-binding/transporter-associated domain-like"/>
    <property type="match status" value="1"/>
</dbReference>
<evidence type="ECO:0000256" key="2">
    <source>
        <dbReference type="ARBA" id="ARBA00022475"/>
    </source>
</evidence>
<dbReference type="InterPro" id="IPR000644">
    <property type="entry name" value="CBS_dom"/>
</dbReference>
<dbReference type="InterPro" id="IPR005170">
    <property type="entry name" value="Transptr-assoc_dom"/>
</dbReference>
<keyword evidence="7 9" id="KW-0472">Membrane</keyword>
<dbReference type="InterPro" id="IPR016169">
    <property type="entry name" value="FAD-bd_PCMH_sub2"/>
</dbReference>
<dbReference type="PANTHER" id="PTHR43099">
    <property type="entry name" value="UPF0053 PROTEIN YRKA"/>
    <property type="match status" value="1"/>
</dbReference>
<dbReference type="InterPro" id="IPR051676">
    <property type="entry name" value="UPF0053_domain"/>
</dbReference>
<dbReference type="PROSITE" id="PS51846">
    <property type="entry name" value="CNNM"/>
    <property type="match status" value="1"/>
</dbReference>
<dbReference type="InterPro" id="IPR036318">
    <property type="entry name" value="FAD-bd_PCMH-like_sf"/>
</dbReference>
<sequence length="428" mass="46195">MLVLANGVFAAAEIAVVSLRPSRLRQLVDEGRHSAQAVVELRAEPERFLATVQVGITVVGTTAAAVGGADLARQLEPVLRRIPGVEGSAPELALATVVVGVSYLSLVLGELVPKSLALRWGEGYALLIARPLHLLSRAARPVVWLLTASSNLILRPFSDRTDFMETRISKEELQQMVEEAAEAGEVDEEAGELATRALGFDRLPLGTVMIPRNRIDAVSLRAAPEQQRRTILAARRSRTLVYDPGPDDIVGYVSAKDILARTWEAQSVELESLLRPVKMFPETVPAIEVLQFMRREHARLAIAVDEHGALAGMVTFEDLMEELVGDVYSEHEEPREPIVRQDDGTAVVQGRTPIRDVNRELALGLEEPDNVNTIGGLCSHLAGGLPNPGARLAAGDGSVLVVLDTTARAVGRVRLIPFAARGLAPPPQ</sequence>
<dbReference type="Gene3D" id="3.10.580.10">
    <property type="entry name" value="CBS-domain"/>
    <property type="match status" value="1"/>
</dbReference>
<keyword evidence="2" id="KW-1003">Cell membrane</keyword>
<keyword evidence="6 8" id="KW-0129">CBS domain</keyword>
<protein>
    <submittedName>
        <fullName evidence="12">Hemolysin family protein</fullName>
    </submittedName>
</protein>
<evidence type="ECO:0000256" key="1">
    <source>
        <dbReference type="ARBA" id="ARBA00004651"/>
    </source>
</evidence>
<evidence type="ECO:0000259" key="11">
    <source>
        <dbReference type="PROSITE" id="PS51846"/>
    </source>
</evidence>
<dbReference type="InterPro" id="IPR046342">
    <property type="entry name" value="CBS_dom_sf"/>
</dbReference>
<accession>A0A9X3IYK8</accession>
<evidence type="ECO:0000256" key="5">
    <source>
        <dbReference type="ARBA" id="ARBA00022989"/>
    </source>
</evidence>
<name>A0A9X3IYK8_9BACT</name>
<evidence type="ECO:0000256" key="9">
    <source>
        <dbReference type="PROSITE-ProRule" id="PRU01193"/>
    </source>
</evidence>
<dbReference type="EMBL" id="JAPNKE010000002">
    <property type="protein sequence ID" value="MCY1008591.1"/>
    <property type="molecule type" value="Genomic_DNA"/>
</dbReference>
<comment type="subcellular location">
    <subcellularLocation>
        <location evidence="1">Cell membrane</location>
        <topology evidence="1">Multi-pass membrane protein</topology>
    </subcellularLocation>
</comment>
<keyword evidence="3 9" id="KW-0812">Transmembrane</keyword>
<gene>
    <name evidence="12" type="ORF">OV079_24120</name>
</gene>
<dbReference type="GO" id="GO:0050660">
    <property type="term" value="F:flavin adenine dinucleotide binding"/>
    <property type="evidence" value="ECO:0007669"/>
    <property type="project" value="InterPro"/>
</dbReference>
<dbReference type="SMART" id="SM01091">
    <property type="entry name" value="CorC_HlyC"/>
    <property type="match status" value="1"/>
</dbReference>
<proteinExistence type="predicted"/>
<dbReference type="PANTHER" id="PTHR43099:SF5">
    <property type="entry name" value="HLYC_CORC FAMILY TRANSPORTER"/>
    <property type="match status" value="1"/>
</dbReference>
<dbReference type="Proteomes" id="UP001150924">
    <property type="component" value="Unassembled WGS sequence"/>
</dbReference>
<dbReference type="CDD" id="cd04590">
    <property type="entry name" value="CBS_pair_CorC_HlyC_assoc"/>
    <property type="match status" value="1"/>
</dbReference>
<dbReference type="RefSeq" id="WP_267778628.1">
    <property type="nucleotide sequence ID" value="NZ_JAPNKE010000002.1"/>
</dbReference>
<dbReference type="AlphaFoldDB" id="A0A9X3IYK8"/>
<keyword evidence="4" id="KW-0677">Repeat</keyword>
<dbReference type="InterPro" id="IPR002550">
    <property type="entry name" value="CNNM"/>
</dbReference>
<dbReference type="PROSITE" id="PS51371">
    <property type="entry name" value="CBS"/>
    <property type="match status" value="1"/>
</dbReference>
<organism evidence="12 13">
    <name type="scientific">Nannocystis pusilla</name>
    <dbReference type="NCBI Taxonomy" id="889268"/>
    <lineage>
        <taxon>Bacteria</taxon>
        <taxon>Pseudomonadati</taxon>
        <taxon>Myxococcota</taxon>
        <taxon>Polyangia</taxon>
        <taxon>Nannocystales</taxon>
        <taxon>Nannocystaceae</taxon>
        <taxon>Nannocystis</taxon>
    </lineage>
</organism>
<feature type="domain" description="CBS" evidence="10">
    <location>
        <begin position="273"/>
        <end position="333"/>
    </location>
</feature>
<evidence type="ECO:0000256" key="4">
    <source>
        <dbReference type="ARBA" id="ARBA00022737"/>
    </source>
</evidence>
<dbReference type="Pfam" id="PF01595">
    <property type="entry name" value="CNNM"/>
    <property type="match status" value="1"/>
</dbReference>
<evidence type="ECO:0000256" key="6">
    <source>
        <dbReference type="ARBA" id="ARBA00023122"/>
    </source>
</evidence>
<evidence type="ECO:0000256" key="3">
    <source>
        <dbReference type="ARBA" id="ARBA00022692"/>
    </source>
</evidence>
<keyword evidence="13" id="KW-1185">Reference proteome</keyword>
<evidence type="ECO:0000256" key="8">
    <source>
        <dbReference type="PROSITE-ProRule" id="PRU00703"/>
    </source>
</evidence>
<dbReference type="Pfam" id="PF00571">
    <property type="entry name" value="CBS"/>
    <property type="match status" value="1"/>
</dbReference>
<evidence type="ECO:0000313" key="12">
    <source>
        <dbReference type="EMBL" id="MCY1008591.1"/>
    </source>
</evidence>
<evidence type="ECO:0000256" key="7">
    <source>
        <dbReference type="ARBA" id="ARBA00023136"/>
    </source>
</evidence>
<dbReference type="Gene3D" id="3.30.465.10">
    <property type="match status" value="1"/>
</dbReference>
<reference evidence="12" key="1">
    <citation type="submission" date="2022-11" db="EMBL/GenBank/DDBJ databases">
        <title>Minimal conservation of predation-associated metabolite biosynthetic gene clusters underscores biosynthetic potential of Myxococcota including descriptions for ten novel species: Archangium lansinium sp. nov., Myxococcus landrumus sp. nov., Nannocystis bai.</title>
        <authorList>
            <person name="Ahearne A."/>
            <person name="Stevens C."/>
            <person name="Phillips K."/>
        </authorList>
    </citation>
    <scope>NUCLEOTIDE SEQUENCE</scope>
    <source>
        <strain evidence="12">Na p29</strain>
    </source>
</reference>